<reference evidence="1 2" key="1">
    <citation type="submission" date="2024-02" db="EMBL/GenBank/DDBJ databases">
        <title>De novo assembly and annotation of 12 fungi associated with fruit tree decline syndrome in Ontario, Canada.</title>
        <authorList>
            <person name="Sulman M."/>
            <person name="Ellouze W."/>
            <person name="Ilyukhin E."/>
        </authorList>
    </citation>
    <scope>NUCLEOTIDE SEQUENCE [LARGE SCALE GENOMIC DNA]</scope>
    <source>
        <strain evidence="1 2">M11/M66-122</strain>
    </source>
</reference>
<evidence type="ECO:0000313" key="1">
    <source>
        <dbReference type="EMBL" id="KAK7745611.1"/>
    </source>
</evidence>
<comment type="caution">
    <text evidence="1">The sequence shown here is derived from an EMBL/GenBank/DDBJ whole genome shotgun (WGS) entry which is preliminary data.</text>
</comment>
<accession>A0AAN9YIS3</accession>
<protein>
    <submittedName>
        <fullName evidence="1">Uncharacterized protein</fullName>
    </submittedName>
</protein>
<name>A0AAN9YIS3_9PEZI</name>
<feature type="non-terminal residue" evidence="1">
    <location>
        <position position="103"/>
    </location>
</feature>
<proteinExistence type="predicted"/>
<dbReference type="Proteomes" id="UP001320420">
    <property type="component" value="Unassembled WGS sequence"/>
</dbReference>
<evidence type="ECO:0000313" key="2">
    <source>
        <dbReference type="Proteomes" id="UP001320420"/>
    </source>
</evidence>
<organism evidence="1 2">
    <name type="scientific">Diatrype stigma</name>
    <dbReference type="NCBI Taxonomy" id="117547"/>
    <lineage>
        <taxon>Eukaryota</taxon>
        <taxon>Fungi</taxon>
        <taxon>Dikarya</taxon>
        <taxon>Ascomycota</taxon>
        <taxon>Pezizomycotina</taxon>
        <taxon>Sordariomycetes</taxon>
        <taxon>Xylariomycetidae</taxon>
        <taxon>Xylariales</taxon>
        <taxon>Diatrypaceae</taxon>
        <taxon>Diatrype</taxon>
    </lineage>
</organism>
<keyword evidence="2" id="KW-1185">Reference proteome</keyword>
<dbReference type="EMBL" id="JAKJXP020000108">
    <property type="protein sequence ID" value="KAK7745611.1"/>
    <property type="molecule type" value="Genomic_DNA"/>
</dbReference>
<sequence>MDRDATEYEALAGQIESLLQRQGGALQIRNENTRRRLVEGARKLAESLELPRETYRRIQYSHLTLPLAVVGVDTGVFSALASEERPFCSTELAEKTGVDIELL</sequence>
<gene>
    <name evidence="1" type="ORF">SLS62_009789</name>
</gene>
<dbReference type="AlphaFoldDB" id="A0AAN9YIS3"/>